<keyword evidence="3" id="KW-1185">Reference proteome</keyword>
<dbReference type="RefSeq" id="WP_377051535.1">
    <property type="nucleotide sequence ID" value="NZ_JBHLVZ010000037.1"/>
</dbReference>
<proteinExistence type="predicted"/>
<evidence type="ECO:0000313" key="3">
    <source>
        <dbReference type="Proteomes" id="UP001589789"/>
    </source>
</evidence>
<dbReference type="GO" id="GO:0016787">
    <property type="term" value="F:hydrolase activity"/>
    <property type="evidence" value="ECO:0007669"/>
    <property type="project" value="UniProtKB-KW"/>
</dbReference>
<comment type="caution">
    <text evidence="2">The sequence shown here is derived from an EMBL/GenBank/DDBJ whole genome shotgun (WGS) entry which is preliminary data.</text>
</comment>
<dbReference type="GO" id="GO:0004519">
    <property type="term" value="F:endonuclease activity"/>
    <property type="evidence" value="ECO:0007669"/>
    <property type="project" value="UniProtKB-KW"/>
</dbReference>
<dbReference type="EC" id="3.1.21.-" evidence="2"/>
<dbReference type="SUPFAM" id="SSF52980">
    <property type="entry name" value="Restriction endonuclease-like"/>
    <property type="match status" value="1"/>
</dbReference>
<keyword evidence="2" id="KW-0255">Endonuclease</keyword>
<organism evidence="2 3">
    <name type="scientific">Muricoccus vinaceus</name>
    <dbReference type="NCBI Taxonomy" id="424704"/>
    <lineage>
        <taxon>Bacteria</taxon>
        <taxon>Pseudomonadati</taxon>
        <taxon>Pseudomonadota</taxon>
        <taxon>Alphaproteobacteria</taxon>
        <taxon>Acetobacterales</taxon>
        <taxon>Roseomonadaceae</taxon>
        <taxon>Muricoccus</taxon>
    </lineage>
</organism>
<reference evidence="2 3" key="1">
    <citation type="submission" date="2024-09" db="EMBL/GenBank/DDBJ databases">
        <authorList>
            <person name="Sun Q."/>
            <person name="Mori K."/>
        </authorList>
    </citation>
    <scope>NUCLEOTIDE SEQUENCE [LARGE SCALE GENOMIC DNA]</scope>
    <source>
        <strain evidence="2 3">CCM 7468</strain>
    </source>
</reference>
<dbReference type="Pfam" id="PF04471">
    <property type="entry name" value="Mrr_cat"/>
    <property type="match status" value="1"/>
</dbReference>
<keyword evidence="2" id="KW-0540">Nuclease</keyword>
<evidence type="ECO:0000259" key="1">
    <source>
        <dbReference type="Pfam" id="PF04471"/>
    </source>
</evidence>
<dbReference type="Proteomes" id="UP001589789">
    <property type="component" value="Unassembled WGS sequence"/>
</dbReference>
<dbReference type="EMBL" id="JBHLVZ010000037">
    <property type="protein sequence ID" value="MFC0386764.1"/>
    <property type="molecule type" value="Genomic_DNA"/>
</dbReference>
<feature type="domain" description="Restriction endonuclease type IV Mrr" evidence="1">
    <location>
        <begin position="135"/>
        <end position="242"/>
    </location>
</feature>
<sequence length="276" mass="30857">MDFAFGAGYVLDFSNRTFKAFFGELGIDIEAPAYSMDGDSKGKRLRAVLSLVDDATAIRALEALWLNRSEFLIRSVRTDPVPNAEGRFLALLERLRGASQTTVAPPVLPVPPEGYEQDLLKEQLLTIRDMAPQARGYAFEQFLTRLFRCSGMAPNEPFRNLGEQIDGSFVFLGEVYLVEAKYERAPTGVGDLHAFDGKVRDKATWTRGLFVAFEGFTDVGLHAFGRGKAVVLMTGWEIRDMLDRRIPLGEVLSRKVRKASENGRPFNPLGELFKQQ</sequence>
<gene>
    <name evidence="2" type="ORF">ACFFIC_14585</name>
</gene>
<protein>
    <submittedName>
        <fullName evidence="2">Restriction endonuclease</fullName>
        <ecNumber evidence="2">3.1.21.-</ecNumber>
    </submittedName>
</protein>
<dbReference type="InterPro" id="IPR011335">
    <property type="entry name" value="Restrct_endonuc-II-like"/>
</dbReference>
<keyword evidence="2" id="KW-0378">Hydrolase</keyword>
<accession>A0ABV6IT30</accession>
<name>A0ABV6IT30_9PROT</name>
<dbReference type="InterPro" id="IPR007560">
    <property type="entry name" value="Restrct_endonuc_IV_Mrr"/>
</dbReference>
<evidence type="ECO:0000313" key="2">
    <source>
        <dbReference type="EMBL" id="MFC0386764.1"/>
    </source>
</evidence>